<dbReference type="InterPro" id="IPR001138">
    <property type="entry name" value="Zn2Cys6_DnaBD"/>
</dbReference>
<proteinExistence type="predicted"/>
<dbReference type="Gene3D" id="4.10.240.10">
    <property type="entry name" value="Zn(2)-C6 fungal-type DNA-binding domain"/>
    <property type="match status" value="1"/>
</dbReference>
<evidence type="ECO:0000256" key="1">
    <source>
        <dbReference type="ARBA" id="ARBA00004123"/>
    </source>
</evidence>
<dbReference type="SMART" id="SM00066">
    <property type="entry name" value="GAL4"/>
    <property type="match status" value="1"/>
</dbReference>
<evidence type="ECO:0000256" key="3">
    <source>
        <dbReference type="ARBA" id="ARBA00023125"/>
    </source>
</evidence>
<dbReference type="PANTHER" id="PTHR46910">
    <property type="entry name" value="TRANSCRIPTION FACTOR PDR1"/>
    <property type="match status" value="1"/>
</dbReference>
<protein>
    <submittedName>
        <fullName evidence="6">6109_t:CDS:1</fullName>
    </submittedName>
</protein>
<name>A0A9N9GNU4_9GLOM</name>
<dbReference type="GO" id="GO:0008270">
    <property type="term" value="F:zinc ion binding"/>
    <property type="evidence" value="ECO:0007669"/>
    <property type="project" value="InterPro"/>
</dbReference>
<dbReference type="Pfam" id="PF00172">
    <property type="entry name" value="Zn_clus"/>
    <property type="match status" value="1"/>
</dbReference>
<sequence>MSVKRNNTTTACVNCRKKRTRCTGNFRCQRCIKLGLECTFVPPTKKRGPQKKGLHAIVETKKSITNDCAERFAHIRQRQQQQQTSHSIFVNSRNKNDNTKCSLRLPSFSQIENLDDSFLNKPTPPLNQQHCGDIFNNKERQHSINEPRKSAFTPYFSRPPPISSSNNNNNVTNSLNHLQNQEYSWLPKMKNSNPSTINHLEFLPSVPLYPLRNGFPQSPLSFAQNVNSQYNPFPRLYSPAPMKPQIELLS</sequence>
<dbReference type="GO" id="GO:0005634">
    <property type="term" value="C:nucleus"/>
    <property type="evidence" value="ECO:0007669"/>
    <property type="project" value="UniProtKB-SubCell"/>
</dbReference>
<dbReference type="InterPro" id="IPR050987">
    <property type="entry name" value="AtrR-like"/>
</dbReference>
<evidence type="ECO:0000313" key="7">
    <source>
        <dbReference type="Proteomes" id="UP000789831"/>
    </source>
</evidence>
<dbReference type="SUPFAM" id="SSF57701">
    <property type="entry name" value="Zn2/Cys6 DNA-binding domain"/>
    <property type="match status" value="1"/>
</dbReference>
<reference evidence="6" key="1">
    <citation type="submission" date="2021-06" db="EMBL/GenBank/DDBJ databases">
        <authorList>
            <person name="Kallberg Y."/>
            <person name="Tangrot J."/>
            <person name="Rosling A."/>
        </authorList>
    </citation>
    <scope>NUCLEOTIDE SEQUENCE</scope>
    <source>
        <strain evidence="6">MT106</strain>
    </source>
</reference>
<dbReference type="PROSITE" id="PS50048">
    <property type="entry name" value="ZN2_CY6_FUNGAL_2"/>
    <property type="match status" value="1"/>
</dbReference>
<keyword evidence="2" id="KW-0479">Metal-binding</keyword>
<evidence type="ECO:0000313" key="6">
    <source>
        <dbReference type="EMBL" id="CAG8619165.1"/>
    </source>
</evidence>
<dbReference type="InterPro" id="IPR036864">
    <property type="entry name" value="Zn2-C6_fun-type_DNA-bd_sf"/>
</dbReference>
<dbReference type="PANTHER" id="PTHR46910:SF3">
    <property type="entry name" value="HALOTOLERANCE PROTEIN 9-RELATED"/>
    <property type="match status" value="1"/>
</dbReference>
<dbReference type="GO" id="GO:0000981">
    <property type="term" value="F:DNA-binding transcription factor activity, RNA polymerase II-specific"/>
    <property type="evidence" value="ECO:0007669"/>
    <property type="project" value="InterPro"/>
</dbReference>
<evidence type="ECO:0000256" key="4">
    <source>
        <dbReference type="ARBA" id="ARBA00023242"/>
    </source>
</evidence>
<dbReference type="OrthoDB" id="3362851at2759"/>
<feature type="domain" description="Zn(2)-C6 fungal-type" evidence="5">
    <location>
        <begin position="11"/>
        <end position="40"/>
    </location>
</feature>
<keyword evidence="4" id="KW-0539">Nucleus</keyword>
<organism evidence="6 7">
    <name type="scientific">Ambispora gerdemannii</name>
    <dbReference type="NCBI Taxonomy" id="144530"/>
    <lineage>
        <taxon>Eukaryota</taxon>
        <taxon>Fungi</taxon>
        <taxon>Fungi incertae sedis</taxon>
        <taxon>Mucoromycota</taxon>
        <taxon>Glomeromycotina</taxon>
        <taxon>Glomeromycetes</taxon>
        <taxon>Archaeosporales</taxon>
        <taxon>Ambisporaceae</taxon>
        <taxon>Ambispora</taxon>
    </lineage>
</organism>
<dbReference type="EMBL" id="CAJVPL010002768">
    <property type="protein sequence ID" value="CAG8619165.1"/>
    <property type="molecule type" value="Genomic_DNA"/>
</dbReference>
<evidence type="ECO:0000259" key="5">
    <source>
        <dbReference type="PROSITE" id="PS50048"/>
    </source>
</evidence>
<dbReference type="GO" id="GO:0003677">
    <property type="term" value="F:DNA binding"/>
    <property type="evidence" value="ECO:0007669"/>
    <property type="project" value="UniProtKB-KW"/>
</dbReference>
<comment type="caution">
    <text evidence="6">The sequence shown here is derived from an EMBL/GenBank/DDBJ whole genome shotgun (WGS) entry which is preliminary data.</text>
</comment>
<dbReference type="Proteomes" id="UP000789831">
    <property type="component" value="Unassembled WGS sequence"/>
</dbReference>
<dbReference type="CDD" id="cd00067">
    <property type="entry name" value="GAL4"/>
    <property type="match status" value="1"/>
</dbReference>
<dbReference type="AlphaFoldDB" id="A0A9N9GNU4"/>
<evidence type="ECO:0000256" key="2">
    <source>
        <dbReference type="ARBA" id="ARBA00022723"/>
    </source>
</evidence>
<accession>A0A9N9GNU4</accession>
<keyword evidence="3" id="KW-0238">DNA-binding</keyword>
<keyword evidence="7" id="KW-1185">Reference proteome</keyword>
<comment type="subcellular location">
    <subcellularLocation>
        <location evidence="1">Nucleus</location>
    </subcellularLocation>
</comment>
<gene>
    <name evidence="6" type="ORF">AGERDE_LOCUS9977</name>
</gene>
<dbReference type="PROSITE" id="PS00463">
    <property type="entry name" value="ZN2_CY6_FUNGAL_1"/>
    <property type="match status" value="1"/>
</dbReference>